<dbReference type="Gene3D" id="6.10.110.10">
    <property type="match status" value="1"/>
</dbReference>
<comment type="subcellular location">
    <subcellularLocation>
        <location evidence="1">Membrane</location>
        <topology evidence="1">Multi-pass membrane protein</topology>
    </subcellularLocation>
</comment>
<sequence>MYSQLLNGLMAYLSGSSIHNAFAARIPDDNGRKHDSVPPGSPIPLSIDSLAQALGDYSQAAQNHVVPLLLTVGQSDPRKLLEILGDPRVHASSWSEQLAKKVVEIFQHIASPENVDKLHLYGKTVVDAYNKAVEAAKAKLHDFYDYAREHPAEVGTVLAILLALGMLAVLAPYLLETLGWAATGPVKGSYAAWFQSTYGGYVPAGSLMAYLQHISMASI</sequence>
<evidence type="ECO:0000256" key="4">
    <source>
        <dbReference type="ARBA" id="ARBA00022989"/>
    </source>
</evidence>
<evidence type="ECO:0000313" key="7">
    <source>
        <dbReference type="EMBL" id="KAK4459751.1"/>
    </source>
</evidence>
<evidence type="ECO:0000313" key="8">
    <source>
        <dbReference type="Proteomes" id="UP001321749"/>
    </source>
</evidence>
<accession>A0AAV9HIT2</accession>
<dbReference type="Proteomes" id="UP001321749">
    <property type="component" value="Unassembled WGS sequence"/>
</dbReference>
<evidence type="ECO:0000256" key="2">
    <source>
        <dbReference type="ARBA" id="ARBA00007262"/>
    </source>
</evidence>
<feature type="transmembrane region" description="Helical" evidence="6">
    <location>
        <begin position="154"/>
        <end position="175"/>
    </location>
</feature>
<proteinExistence type="inferred from homology"/>
<comment type="similarity">
    <text evidence="2">Belongs to the IFI6/IFI27 family.</text>
</comment>
<reference evidence="7" key="1">
    <citation type="journal article" date="2023" name="Mol. Phylogenet. Evol.">
        <title>Genome-scale phylogeny and comparative genomics of the fungal order Sordariales.</title>
        <authorList>
            <person name="Hensen N."/>
            <person name="Bonometti L."/>
            <person name="Westerberg I."/>
            <person name="Brannstrom I.O."/>
            <person name="Guillou S."/>
            <person name="Cros-Aarteil S."/>
            <person name="Calhoun S."/>
            <person name="Haridas S."/>
            <person name="Kuo A."/>
            <person name="Mondo S."/>
            <person name="Pangilinan J."/>
            <person name="Riley R."/>
            <person name="LaButti K."/>
            <person name="Andreopoulos B."/>
            <person name="Lipzen A."/>
            <person name="Chen C."/>
            <person name="Yan M."/>
            <person name="Daum C."/>
            <person name="Ng V."/>
            <person name="Clum A."/>
            <person name="Steindorff A."/>
            <person name="Ohm R.A."/>
            <person name="Martin F."/>
            <person name="Silar P."/>
            <person name="Natvig D.O."/>
            <person name="Lalanne C."/>
            <person name="Gautier V."/>
            <person name="Ament-Velasquez S.L."/>
            <person name="Kruys A."/>
            <person name="Hutchinson M.I."/>
            <person name="Powell A.J."/>
            <person name="Barry K."/>
            <person name="Miller A.N."/>
            <person name="Grigoriev I.V."/>
            <person name="Debuchy R."/>
            <person name="Gladieux P."/>
            <person name="Hiltunen Thoren M."/>
            <person name="Johannesson H."/>
        </authorList>
    </citation>
    <scope>NUCLEOTIDE SEQUENCE</scope>
    <source>
        <strain evidence="7">PSN324</strain>
    </source>
</reference>
<dbReference type="EMBL" id="MU865029">
    <property type="protein sequence ID" value="KAK4459751.1"/>
    <property type="molecule type" value="Genomic_DNA"/>
</dbReference>
<protein>
    <submittedName>
        <fullName evidence="7">Uncharacterized protein</fullName>
    </submittedName>
</protein>
<evidence type="ECO:0000256" key="3">
    <source>
        <dbReference type="ARBA" id="ARBA00022692"/>
    </source>
</evidence>
<evidence type="ECO:0000256" key="5">
    <source>
        <dbReference type="ARBA" id="ARBA00023136"/>
    </source>
</evidence>
<evidence type="ECO:0000256" key="1">
    <source>
        <dbReference type="ARBA" id="ARBA00004141"/>
    </source>
</evidence>
<dbReference type="PANTHER" id="PTHR16932">
    <property type="entry name" value="INTERFERON ALPHA-INDUCIBLE PROTEIN 27"/>
    <property type="match status" value="1"/>
</dbReference>
<keyword evidence="8" id="KW-1185">Reference proteome</keyword>
<keyword evidence="4 6" id="KW-1133">Transmembrane helix</keyword>
<reference evidence="7" key="2">
    <citation type="submission" date="2023-06" db="EMBL/GenBank/DDBJ databases">
        <authorList>
            <consortium name="Lawrence Berkeley National Laboratory"/>
            <person name="Mondo S.J."/>
            <person name="Hensen N."/>
            <person name="Bonometti L."/>
            <person name="Westerberg I."/>
            <person name="Brannstrom I.O."/>
            <person name="Guillou S."/>
            <person name="Cros-Aarteil S."/>
            <person name="Calhoun S."/>
            <person name="Haridas S."/>
            <person name="Kuo A."/>
            <person name="Pangilinan J."/>
            <person name="Riley R."/>
            <person name="Labutti K."/>
            <person name="Andreopoulos B."/>
            <person name="Lipzen A."/>
            <person name="Chen C."/>
            <person name="Yanf M."/>
            <person name="Daum C."/>
            <person name="Ng V."/>
            <person name="Clum A."/>
            <person name="Steindorff A."/>
            <person name="Ohm R."/>
            <person name="Martin F."/>
            <person name="Silar P."/>
            <person name="Natvig D."/>
            <person name="Lalanne C."/>
            <person name="Gautier V."/>
            <person name="Ament-Velasquez S.L."/>
            <person name="Kruys A."/>
            <person name="Hutchinson M.I."/>
            <person name="Powell A.J."/>
            <person name="Barry K."/>
            <person name="Miller A.N."/>
            <person name="Grigoriev I.V."/>
            <person name="Debuchy R."/>
            <person name="Gladieux P."/>
            <person name="Thoren M.H."/>
            <person name="Johannesson H."/>
        </authorList>
    </citation>
    <scope>NUCLEOTIDE SEQUENCE</scope>
    <source>
        <strain evidence="7">PSN324</strain>
    </source>
</reference>
<organism evidence="7 8">
    <name type="scientific">Cladorrhinum samala</name>
    <dbReference type="NCBI Taxonomy" id="585594"/>
    <lineage>
        <taxon>Eukaryota</taxon>
        <taxon>Fungi</taxon>
        <taxon>Dikarya</taxon>
        <taxon>Ascomycota</taxon>
        <taxon>Pezizomycotina</taxon>
        <taxon>Sordariomycetes</taxon>
        <taxon>Sordariomycetidae</taxon>
        <taxon>Sordariales</taxon>
        <taxon>Podosporaceae</taxon>
        <taxon>Cladorrhinum</taxon>
    </lineage>
</organism>
<comment type="caution">
    <text evidence="7">The sequence shown here is derived from an EMBL/GenBank/DDBJ whole genome shotgun (WGS) entry which is preliminary data.</text>
</comment>
<dbReference type="Pfam" id="PF06140">
    <property type="entry name" value="Ifi-6-16"/>
    <property type="match status" value="1"/>
</dbReference>
<dbReference type="GO" id="GO:0016020">
    <property type="term" value="C:membrane"/>
    <property type="evidence" value="ECO:0007669"/>
    <property type="project" value="UniProtKB-SubCell"/>
</dbReference>
<dbReference type="InterPro" id="IPR009311">
    <property type="entry name" value="IFI6/IFI27-like"/>
</dbReference>
<evidence type="ECO:0000256" key="6">
    <source>
        <dbReference type="SAM" id="Phobius"/>
    </source>
</evidence>
<gene>
    <name evidence="7" type="ORF">QBC42DRAFT_231107</name>
</gene>
<dbReference type="PANTHER" id="PTHR16932:SF18">
    <property type="entry name" value="INTERFERON, ALPHA-INDUCIBLE PROTEIN 27-LIKE 2"/>
    <property type="match status" value="1"/>
</dbReference>
<keyword evidence="3 6" id="KW-0812">Transmembrane</keyword>
<keyword evidence="5 6" id="KW-0472">Membrane</keyword>
<feature type="transmembrane region" description="Helical" evidence="6">
    <location>
        <begin position="190"/>
        <end position="211"/>
    </location>
</feature>
<dbReference type="InterPro" id="IPR038213">
    <property type="entry name" value="IFI6/IFI27-like_sf"/>
</dbReference>
<name>A0AAV9HIT2_9PEZI</name>
<dbReference type="AlphaFoldDB" id="A0AAV9HIT2"/>